<evidence type="ECO:0000256" key="1">
    <source>
        <dbReference type="PROSITE-ProRule" id="PRU00703"/>
    </source>
</evidence>
<dbReference type="InterPro" id="IPR046342">
    <property type="entry name" value="CBS_dom_sf"/>
</dbReference>
<keyword evidence="4" id="KW-1185">Reference proteome</keyword>
<evidence type="ECO:0000313" key="3">
    <source>
        <dbReference type="EMBL" id="MER6616606.1"/>
    </source>
</evidence>
<sequence length="528" mass="57997">MRAWVVRAGENGEREHTALEKGILLVGWQGLGNLTDITTREGIKAAVAAAYPDEGPYTVGNWTGQLYRFVHEIQSGDLVVLPLKTWRVAIGRVAGGYEYRADAADGPRHVRRVEWLVKDIDRQSIQPDLQNSMGSLLTVFELSRFAAAERIAALAEGEPDPGRPDADEFAAGLTEPAKLYEEVRRRAADEPLTLSVRDFLAVWGVQRRYPAAVEQIKNDLDERGLTTVPPFTDGSIDSKVAILAGGAEPDEAGTSAVTRLTGSTGLTSTVQSALHAVSGLPDPESLPQTVAYRVSNLESANRMPQCVRVGDSIKTAMTLMVLRGYSQLPVLDTDGRLRGVVSWESVGRAHLADPQATLEAAMVRGLEADRSDDLLDWIGTIQQYGYVLVRDHDHKVCGLVTASDLTVQFGTRVRPFVLVEEIEQRLRRVVDRCIPLDRIRAVVPGRRASRINSAANLTFGAYGHLLKDPDNWACLGWAIDQEHFLAALGECRQFRNSLMHFSPDPVTDDQLLPAQGLLELLRSMDPQN</sequence>
<dbReference type="Proteomes" id="UP001445472">
    <property type="component" value="Unassembled WGS sequence"/>
</dbReference>
<comment type="caution">
    <text evidence="3">The sequence shown here is derived from an EMBL/GenBank/DDBJ whole genome shotgun (WGS) entry which is preliminary data.</text>
</comment>
<dbReference type="RefSeq" id="WP_351977931.1">
    <property type="nucleotide sequence ID" value="NZ_JBEPBX010000026.1"/>
</dbReference>
<accession>A0ABV1V0R0</accession>
<dbReference type="EMBL" id="JBEPBX010000026">
    <property type="protein sequence ID" value="MER6616606.1"/>
    <property type="molecule type" value="Genomic_DNA"/>
</dbReference>
<proteinExistence type="predicted"/>
<keyword evidence="1" id="KW-0129">CBS domain</keyword>
<name>A0ABV1V0R0_9ACTN</name>
<gene>
    <name evidence="3" type="ORF">ABT276_25170</name>
</gene>
<dbReference type="Pfam" id="PF00571">
    <property type="entry name" value="CBS"/>
    <property type="match status" value="1"/>
</dbReference>
<feature type="domain" description="CBS" evidence="2">
    <location>
        <begin position="300"/>
        <end position="357"/>
    </location>
</feature>
<dbReference type="InterPro" id="IPR000644">
    <property type="entry name" value="CBS_dom"/>
</dbReference>
<dbReference type="SUPFAM" id="SSF54631">
    <property type="entry name" value="CBS-domain pair"/>
    <property type="match status" value="1"/>
</dbReference>
<organism evidence="3 4">
    <name type="scientific">Streptomyces xantholiticus</name>
    <dbReference type="NCBI Taxonomy" id="68285"/>
    <lineage>
        <taxon>Bacteria</taxon>
        <taxon>Bacillati</taxon>
        <taxon>Actinomycetota</taxon>
        <taxon>Actinomycetes</taxon>
        <taxon>Kitasatosporales</taxon>
        <taxon>Streptomycetaceae</taxon>
        <taxon>Streptomyces</taxon>
    </lineage>
</organism>
<evidence type="ECO:0000313" key="4">
    <source>
        <dbReference type="Proteomes" id="UP001445472"/>
    </source>
</evidence>
<reference evidence="3 4" key="1">
    <citation type="submission" date="2024-06" db="EMBL/GenBank/DDBJ databases">
        <title>The Natural Products Discovery Center: Release of the First 8490 Sequenced Strains for Exploring Actinobacteria Biosynthetic Diversity.</title>
        <authorList>
            <person name="Kalkreuter E."/>
            <person name="Kautsar S.A."/>
            <person name="Yang D."/>
            <person name="Bader C.D."/>
            <person name="Teijaro C.N."/>
            <person name="Fluegel L."/>
            <person name="Davis C.M."/>
            <person name="Simpson J.R."/>
            <person name="Lauterbach L."/>
            <person name="Steele A.D."/>
            <person name="Gui C."/>
            <person name="Meng S."/>
            <person name="Li G."/>
            <person name="Viehrig K."/>
            <person name="Ye F."/>
            <person name="Su P."/>
            <person name="Kiefer A.F."/>
            <person name="Nichols A."/>
            <person name="Cepeda A.J."/>
            <person name="Yan W."/>
            <person name="Fan B."/>
            <person name="Jiang Y."/>
            <person name="Adhikari A."/>
            <person name="Zheng C.-J."/>
            <person name="Schuster L."/>
            <person name="Cowan T.M."/>
            <person name="Smanski M.J."/>
            <person name="Chevrette M.G."/>
            <person name="De Carvalho L.P.S."/>
            <person name="Shen B."/>
        </authorList>
    </citation>
    <scope>NUCLEOTIDE SEQUENCE [LARGE SCALE GENOMIC DNA]</scope>
    <source>
        <strain evidence="3 4">NPDC000837</strain>
    </source>
</reference>
<dbReference type="PROSITE" id="PS51371">
    <property type="entry name" value="CBS"/>
    <property type="match status" value="1"/>
</dbReference>
<protein>
    <submittedName>
        <fullName evidence="3">CBS domain-containing protein</fullName>
    </submittedName>
</protein>
<dbReference type="Gene3D" id="3.10.580.10">
    <property type="entry name" value="CBS-domain"/>
    <property type="match status" value="1"/>
</dbReference>
<evidence type="ECO:0000259" key="2">
    <source>
        <dbReference type="PROSITE" id="PS51371"/>
    </source>
</evidence>